<evidence type="ECO:0000313" key="2">
    <source>
        <dbReference type="EMBL" id="SIP73155.1"/>
    </source>
</evidence>
<dbReference type="EMBL" id="FTLG01000085">
    <property type="protein sequence ID" value="SIP73155.1"/>
    <property type="molecule type" value="Genomic_DNA"/>
</dbReference>
<accession>A0A1N6MWB3</accession>
<reference evidence="1 4" key="3">
    <citation type="journal article" date="2017" name="Nat. Microbiol.">
        <title>Natural product diversity associated with the nematode symbionts Photorhabdus and Xenorhabdus.</title>
        <authorList>
            <person name="Tobias N.J."/>
            <person name="Wolff H."/>
            <person name="Djahanschiri B."/>
            <person name="Grundmann F."/>
            <person name="Kronenwerth M."/>
            <person name="Shi Y.M."/>
            <person name="Simonyi S."/>
            <person name="Grun P."/>
            <person name="Shapiro-Ilan D."/>
            <person name="Pidot S.J."/>
            <person name="Stinear T.P."/>
            <person name="Ebersberger I."/>
            <person name="Bode H.B."/>
        </authorList>
    </citation>
    <scope>NUCLEOTIDE SEQUENCE [LARGE SCALE GENOMIC DNA]</scope>
    <source>
        <strain evidence="1 4">DSM 16336</strain>
    </source>
</reference>
<keyword evidence="4" id="KW-1185">Reference proteome</keyword>
<evidence type="ECO:0000313" key="1">
    <source>
        <dbReference type="EMBL" id="PHM36607.1"/>
    </source>
</evidence>
<dbReference type="EMBL" id="NIBU01000013">
    <property type="protein sequence ID" value="PHM36607.1"/>
    <property type="molecule type" value="Genomic_DNA"/>
</dbReference>
<dbReference type="Proteomes" id="UP000196435">
    <property type="component" value="Unassembled WGS sequence"/>
</dbReference>
<proteinExistence type="predicted"/>
<reference evidence="3" key="2">
    <citation type="submission" date="2016-12" db="EMBL/GenBank/DDBJ databases">
        <authorList>
            <person name="Gaudriault S."/>
        </authorList>
    </citation>
    <scope>NUCLEOTIDE SEQUENCE [LARGE SCALE GENOMIC DNA]</scope>
    <source>
        <strain evidence="3">HGB1681 (deposited as PTA-6826 in the American Type Culture Collection)</strain>
    </source>
</reference>
<reference evidence="2" key="1">
    <citation type="submission" date="2016-12" db="EMBL/GenBank/DDBJ databases">
        <authorList>
            <person name="Song W.-J."/>
            <person name="Kurnit D.M."/>
        </authorList>
    </citation>
    <scope>NUCLEOTIDE SEQUENCE [LARGE SCALE GENOMIC DNA]</scope>
    <source>
        <strain evidence="2">HGB1681</strain>
    </source>
</reference>
<evidence type="ECO:0000313" key="4">
    <source>
        <dbReference type="Proteomes" id="UP000224871"/>
    </source>
</evidence>
<name>A0A1N6MWB3_9GAMM</name>
<gene>
    <name evidence="1" type="ORF">Xinn_01550</name>
    <name evidence="2" type="ORF">XIS1_1750047</name>
</gene>
<evidence type="ECO:0000313" key="3">
    <source>
        <dbReference type="Proteomes" id="UP000196435"/>
    </source>
</evidence>
<dbReference type="Proteomes" id="UP000224871">
    <property type="component" value="Unassembled WGS sequence"/>
</dbReference>
<protein>
    <submittedName>
        <fullName evidence="2">Uncharacterized protein</fullName>
    </submittedName>
</protein>
<dbReference type="AlphaFoldDB" id="A0A1N6MWB3"/>
<sequence length="206" mass="23544">MGQYRHTISNITAMTDGELVQRTTEVNFHQEKRFHYFLDRPKHKIGYRLNIVGHSSPVGYPILFAGSCIYNPGMNLNNFCQTIKALLADIKQRGQDIQSVRIIACYSGANGLAQELANHINMPVKGSLGGTRICVTTAYRPMSNIPRYFIDKGRDNSSLGERDGQERHDPNYGMYCWYNPKVQCSEPDNEFDEFVSQRITRFQHSD</sequence>
<organism evidence="2 3">
    <name type="scientific">Xenorhabdus innexi</name>
    <dbReference type="NCBI Taxonomy" id="290109"/>
    <lineage>
        <taxon>Bacteria</taxon>
        <taxon>Pseudomonadati</taxon>
        <taxon>Pseudomonadota</taxon>
        <taxon>Gammaproteobacteria</taxon>
        <taxon>Enterobacterales</taxon>
        <taxon>Morganellaceae</taxon>
        <taxon>Xenorhabdus</taxon>
    </lineage>
</organism>